<dbReference type="Proteomes" id="UP000060778">
    <property type="component" value="Chromosome"/>
</dbReference>
<dbReference type="KEGG" id="iis:EYM_03680"/>
<keyword evidence="1" id="KW-1133">Transmembrane helix</keyword>
<organism evidence="3 4">
    <name type="scientific">Ignicoccus islandicus DSM 13165</name>
    <dbReference type="NCBI Taxonomy" id="940295"/>
    <lineage>
        <taxon>Archaea</taxon>
        <taxon>Thermoproteota</taxon>
        <taxon>Thermoprotei</taxon>
        <taxon>Desulfurococcales</taxon>
        <taxon>Desulfurococcaceae</taxon>
        <taxon>Ignicoccus</taxon>
    </lineage>
</organism>
<feature type="domain" description="PEGA" evidence="2">
    <location>
        <begin position="504"/>
        <end position="539"/>
    </location>
</feature>
<dbReference type="SUPFAM" id="SSF49464">
    <property type="entry name" value="Carboxypeptidase regulatory domain-like"/>
    <property type="match status" value="1"/>
</dbReference>
<dbReference type="InterPro" id="IPR013229">
    <property type="entry name" value="PEGA"/>
</dbReference>
<dbReference type="PATRIC" id="fig|940295.4.peg.714"/>
<evidence type="ECO:0000259" key="2">
    <source>
        <dbReference type="Pfam" id="PF08308"/>
    </source>
</evidence>
<protein>
    <recommendedName>
        <fullName evidence="2">PEGA domain-containing protein</fullName>
    </recommendedName>
</protein>
<dbReference type="GeneID" id="30680130"/>
<dbReference type="Gene3D" id="2.60.40.1120">
    <property type="entry name" value="Carboxypeptidase-like, regulatory domain"/>
    <property type="match status" value="1"/>
</dbReference>
<keyword evidence="1" id="KW-0472">Membrane</keyword>
<reference evidence="3 4" key="1">
    <citation type="submission" date="2013-11" db="EMBL/GenBank/DDBJ databases">
        <title>Comparative genomics of Ignicoccus.</title>
        <authorList>
            <person name="Podar M."/>
        </authorList>
    </citation>
    <scope>NUCLEOTIDE SEQUENCE [LARGE SCALE GENOMIC DNA]</scope>
    <source>
        <strain evidence="3 4">DSM 13165</strain>
    </source>
</reference>
<feature type="transmembrane region" description="Helical" evidence="1">
    <location>
        <begin position="982"/>
        <end position="1004"/>
    </location>
</feature>
<dbReference type="Pfam" id="PF08308">
    <property type="entry name" value="PEGA"/>
    <property type="match status" value="1"/>
</dbReference>
<evidence type="ECO:0000313" key="4">
    <source>
        <dbReference type="Proteomes" id="UP000060778"/>
    </source>
</evidence>
<keyword evidence="1" id="KW-0812">Transmembrane</keyword>
<dbReference type="EMBL" id="CP006867">
    <property type="protein sequence ID" value="ALU12430.1"/>
    <property type="molecule type" value="Genomic_DNA"/>
</dbReference>
<accession>A0A0U3EAV5</accession>
<dbReference type="InterPro" id="IPR008969">
    <property type="entry name" value="CarboxyPept-like_regulatory"/>
</dbReference>
<sequence>MITTKLKLLLITLILIAHLRVYSTSFTLDWNQLSLNVPIEGILSVYKVRIEPRDFGDISNVFIPANGSIIYVKTANGYLLRSLISGDKLVVLSYTNMVDSDPIALEEDKSNVYILTKNGTYFVLNKALNIIKEKKCGLGKVRYLGKAWNKDLFITSRGYIVSLNPTLNVLGILQRGYIPVFTSPSEFVKLDESVLIDSLNISLSNSKLLVKNNVTIVVSKSRNEIKVAYITYDLKANKFKLINYKELANSTIIENERDIIIANKVGNACSLIPLLSNLSLKVRNCESIPKNLSDLGIFVDVYGFRSRVFVIDNRVISVRPKDSNILFSMYGADSCYKIDSKLYCISSGSLYRVDDPADSHTILRILLTPKFLNLVRSSKIVSTLSALYNVNVKWNIEFNANERSKVIEVPSGTYTLSIDTEIGRVMELVPAVPVSWDFDPPIIEIDISPEIIVPYVYVLQLRIIDSQTKKPIEGAQVIISGNTIRGKYINVGPLFSNENGIVRVNLEKGSYVIRISHPYYKEYVKRINLNKDANVTIPLVVKGREIVFEIYSKGAPPFIKKGPIEGASISISGPMNLHIMTDSKGQAKCILRPGTYLVTIRAKLHKELSGSILVSPRGENKPEVLKYELDPILYNLTLSIFDAVLKRPVLPSTVSLKALSIPGTPIMTISNPASNIISVKVPPGEYLITVTAKNYKEYKKIINILNDTSLNIYLQLKTIKIKVFVYDELKRLVDSFNLTLVNKYFGIKLNFTLSSQFNVIEIPPGLYQVKITATGFEPLVTEITIDENTKVLEFTIAHRTYKVVIKAETKDKLLLDYISYCEGSVQGGPLLKPLTLQRMEKPSLSTSINLPKGTYQVSLSCKAATGKVAATGIQSFTVPVNLEVSVPLKPTKSNVMIRIYDARNNKPVARAVVKFYFDNKLIGEGMSNINGVAIVKVNSYYIGREVLMTVDAPGYTTYKSKVILAPTLPIVYLKPAPTIIEILLGNPMLIVVIAFIGGAGAYIISTFLGKGEEEEEFEELL</sequence>
<dbReference type="STRING" id="940295.EYM_03680"/>
<evidence type="ECO:0000313" key="3">
    <source>
        <dbReference type="EMBL" id="ALU12430.1"/>
    </source>
</evidence>
<dbReference type="RefSeq" id="WP_075049711.1">
    <property type="nucleotide sequence ID" value="NZ_CP006867.1"/>
</dbReference>
<gene>
    <name evidence="3" type="ORF">EYM_03680</name>
</gene>
<dbReference type="OrthoDB" id="385209at2157"/>
<name>A0A0U3EAV5_9CREN</name>
<proteinExistence type="predicted"/>
<dbReference type="AlphaFoldDB" id="A0A0U3EAV5"/>
<evidence type="ECO:0000256" key="1">
    <source>
        <dbReference type="SAM" id="Phobius"/>
    </source>
</evidence>
<keyword evidence="4" id="KW-1185">Reference proteome</keyword>